<dbReference type="Proteomes" id="UP000324585">
    <property type="component" value="Unassembled WGS sequence"/>
</dbReference>
<gene>
    <name evidence="5" type="ORF">FVE85_6818</name>
</gene>
<feature type="chain" id="PRO_5023899335" evidence="3">
    <location>
        <begin position="25"/>
        <end position="213"/>
    </location>
</feature>
<keyword evidence="6" id="KW-1185">Reference proteome</keyword>
<evidence type="ECO:0000313" key="5">
    <source>
        <dbReference type="EMBL" id="KAA8499233.1"/>
    </source>
</evidence>
<dbReference type="GO" id="GO:0034976">
    <property type="term" value="P:response to endoplasmic reticulum stress"/>
    <property type="evidence" value="ECO:0007669"/>
    <property type="project" value="TreeGrafter"/>
</dbReference>
<keyword evidence="2" id="KW-0472">Membrane</keyword>
<dbReference type="PANTHER" id="PTHR45815">
    <property type="entry name" value="PROTEIN DISULFIDE-ISOMERASE A6"/>
    <property type="match status" value="1"/>
</dbReference>
<keyword evidence="5" id="KW-0413">Isomerase</keyword>
<name>A0A5J4Z8Y2_PORPP</name>
<protein>
    <submittedName>
        <fullName evidence="5">Protein disulfide isomerase-like 1-2</fullName>
    </submittedName>
</protein>
<dbReference type="EMBL" id="VRMN01000001">
    <property type="protein sequence ID" value="KAA8499233.1"/>
    <property type="molecule type" value="Genomic_DNA"/>
</dbReference>
<accession>A0A5J4Z8Y2</accession>
<dbReference type="SUPFAM" id="SSF52833">
    <property type="entry name" value="Thioredoxin-like"/>
    <property type="match status" value="1"/>
</dbReference>
<dbReference type="InterPro" id="IPR036249">
    <property type="entry name" value="Thioredoxin-like_sf"/>
</dbReference>
<dbReference type="InterPro" id="IPR013766">
    <property type="entry name" value="Thioredoxin_domain"/>
</dbReference>
<evidence type="ECO:0000256" key="1">
    <source>
        <dbReference type="ARBA" id="ARBA00003318"/>
    </source>
</evidence>
<comment type="caution">
    <text evidence="5">The sequence shown here is derived from an EMBL/GenBank/DDBJ whole genome shotgun (WGS) entry which is preliminary data.</text>
</comment>
<dbReference type="GO" id="GO:0005788">
    <property type="term" value="C:endoplasmic reticulum lumen"/>
    <property type="evidence" value="ECO:0007669"/>
    <property type="project" value="TreeGrafter"/>
</dbReference>
<dbReference type="InterPro" id="IPR017937">
    <property type="entry name" value="Thioredoxin_CS"/>
</dbReference>
<dbReference type="OrthoDB" id="427280at2759"/>
<feature type="transmembrane region" description="Helical" evidence="2">
    <location>
        <begin position="171"/>
        <end position="189"/>
    </location>
</feature>
<dbReference type="CDD" id="cd02961">
    <property type="entry name" value="PDI_a_family"/>
    <property type="match status" value="1"/>
</dbReference>
<reference evidence="6" key="1">
    <citation type="journal article" date="2019" name="Nat. Commun.">
        <title>Expansion of phycobilisome linker gene families in mesophilic red algae.</title>
        <authorList>
            <person name="Lee J."/>
            <person name="Kim D."/>
            <person name="Bhattacharya D."/>
            <person name="Yoon H.S."/>
        </authorList>
    </citation>
    <scope>NUCLEOTIDE SEQUENCE [LARGE SCALE GENOMIC DNA]</scope>
    <source>
        <strain evidence="6">CCMP 1328</strain>
    </source>
</reference>
<evidence type="ECO:0000256" key="2">
    <source>
        <dbReference type="SAM" id="Phobius"/>
    </source>
</evidence>
<dbReference type="Pfam" id="PF00085">
    <property type="entry name" value="Thioredoxin"/>
    <property type="match status" value="1"/>
</dbReference>
<dbReference type="PROSITE" id="PS51352">
    <property type="entry name" value="THIOREDOXIN_2"/>
    <property type="match status" value="1"/>
</dbReference>
<proteinExistence type="predicted"/>
<dbReference type="SMR" id="A0A5J4Z8Y2"/>
<keyword evidence="2" id="KW-0812">Transmembrane</keyword>
<feature type="domain" description="Thioredoxin" evidence="4">
    <location>
        <begin position="8"/>
        <end position="148"/>
    </location>
</feature>
<organism evidence="5 6">
    <name type="scientific">Porphyridium purpureum</name>
    <name type="common">Red alga</name>
    <name type="synonym">Porphyridium cruentum</name>
    <dbReference type="NCBI Taxonomy" id="35688"/>
    <lineage>
        <taxon>Eukaryota</taxon>
        <taxon>Rhodophyta</taxon>
        <taxon>Bangiophyceae</taxon>
        <taxon>Porphyridiales</taxon>
        <taxon>Porphyridiaceae</taxon>
        <taxon>Porphyridium</taxon>
    </lineage>
</organism>
<dbReference type="AlphaFoldDB" id="A0A5J4Z8Y2"/>
<keyword evidence="3" id="KW-0732">Signal</keyword>
<dbReference type="GO" id="GO:0016853">
    <property type="term" value="F:isomerase activity"/>
    <property type="evidence" value="ECO:0007669"/>
    <property type="project" value="UniProtKB-KW"/>
</dbReference>
<comment type="function">
    <text evidence="1">Participates in various redox reactions through the reversible oxidation of its active center dithiol to a disulfide and catalyzes dithiol-disulfide exchange reactions.</text>
</comment>
<dbReference type="PANTHER" id="PTHR45815:SF3">
    <property type="entry name" value="PROTEIN DISULFIDE-ISOMERASE A6"/>
    <property type="match status" value="1"/>
</dbReference>
<evidence type="ECO:0000259" key="4">
    <source>
        <dbReference type="PROSITE" id="PS51352"/>
    </source>
</evidence>
<dbReference type="Gene3D" id="3.40.30.10">
    <property type="entry name" value="Glutaredoxin"/>
    <property type="match status" value="1"/>
</dbReference>
<dbReference type="GO" id="GO:0015035">
    <property type="term" value="F:protein-disulfide reductase activity"/>
    <property type="evidence" value="ECO:0007669"/>
    <property type="project" value="TreeGrafter"/>
</dbReference>
<feature type="signal peptide" evidence="3">
    <location>
        <begin position="1"/>
        <end position="24"/>
    </location>
</feature>
<keyword evidence="2" id="KW-1133">Transmembrane helix</keyword>
<evidence type="ECO:0000313" key="6">
    <source>
        <dbReference type="Proteomes" id="UP000324585"/>
    </source>
</evidence>
<sequence>MRMSIGTIVALLVALVASSVRVEGGAIPLSASNATELFSASELGDVWLIEFFSPGCGHCRKFAASYDAVAERLHNEDEPVRVHVAKVDVNLGRAEKEWFRAYGLPGYPSFVRIEKHHAELRGGSNLIHVFSGSRSVEAMVNFARSAEHGKTLDEREREKQGDGGKHWRTKIVLVASSVLALALVLLIAIQMFGPQPILPETGPADAVRTKKKQ</sequence>
<evidence type="ECO:0000256" key="3">
    <source>
        <dbReference type="SAM" id="SignalP"/>
    </source>
</evidence>
<dbReference type="PROSITE" id="PS00194">
    <property type="entry name" value="THIOREDOXIN_1"/>
    <property type="match status" value="1"/>
</dbReference>